<accession>A0A9P9D6H3</accession>
<keyword evidence="3" id="KW-1185">Reference proteome</keyword>
<feature type="region of interest" description="Disordered" evidence="1">
    <location>
        <begin position="1"/>
        <end position="64"/>
    </location>
</feature>
<comment type="caution">
    <text evidence="2">The sequence shown here is derived from an EMBL/GenBank/DDBJ whole genome shotgun (WGS) entry which is preliminary data.</text>
</comment>
<reference evidence="2" key="1">
    <citation type="journal article" date="2021" name="Nat. Commun.">
        <title>Genetic determinants of endophytism in the Arabidopsis root mycobiome.</title>
        <authorList>
            <person name="Mesny F."/>
            <person name="Miyauchi S."/>
            <person name="Thiergart T."/>
            <person name="Pickel B."/>
            <person name="Atanasova L."/>
            <person name="Karlsson M."/>
            <person name="Huettel B."/>
            <person name="Barry K.W."/>
            <person name="Haridas S."/>
            <person name="Chen C."/>
            <person name="Bauer D."/>
            <person name="Andreopoulos W."/>
            <person name="Pangilinan J."/>
            <person name="LaButti K."/>
            <person name="Riley R."/>
            <person name="Lipzen A."/>
            <person name="Clum A."/>
            <person name="Drula E."/>
            <person name="Henrissat B."/>
            <person name="Kohler A."/>
            <person name="Grigoriev I.V."/>
            <person name="Martin F.M."/>
            <person name="Hacquard S."/>
        </authorList>
    </citation>
    <scope>NUCLEOTIDE SEQUENCE</scope>
    <source>
        <strain evidence="2">MPI-CAGE-AT-0147</strain>
    </source>
</reference>
<evidence type="ECO:0000256" key="1">
    <source>
        <dbReference type="SAM" id="MobiDB-lite"/>
    </source>
</evidence>
<name>A0A9P9D6H3_9HYPO</name>
<feature type="region of interest" description="Disordered" evidence="1">
    <location>
        <begin position="82"/>
        <end position="101"/>
    </location>
</feature>
<evidence type="ECO:0000313" key="2">
    <source>
        <dbReference type="EMBL" id="KAH7113608.1"/>
    </source>
</evidence>
<feature type="compositionally biased region" description="Low complexity" evidence="1">
    <location>
        <begin position="28"/>
        <end position="48"/>
    </location>
</feature>
<dbReference type="OrthoDB" id="5153289at2759"/>
<evidence type="ECO:0000313" key="3">
    <source>
        <dbReference type="Proteomes" id="UP000738349"/>
    </source>
</evidence>
<gene>
    <name evidence="2" type="ORF">EDB81DRAFT_824752</name>
</gene>
<dbReference type="AlphaFoldDB" id="A0A9P9D6H3"/>
<protein>
    <submittedName>
        <fullName evidence="2">Uncharacterized protein</fullName>
    </submittedName>
</protein>
<organism evidence="2 3">
    <name type="scientific">Dactylonectria macrodidyma</name>
    <dbReference type="NCBI Taxonomy" id="307937"/>
    <lineage>
        <taxon>Eukaryota</taxon>
        <taxon>Fungi</taxon>
        <taxon>Dikarya</taxon>
        <taxon>Ascomycota</taxon>
        <taxon>Pezizomycotina</taxon>
        <taxon>Sordariomycetes</taxon>
        <taxon>Hypocreomycetidae</taxon>
        <taxon>Hypocreales</taxon>
        <taxon>Nectriaceae</taxon>
        <taxon>Dactylonectria</taxon>
    </lineage>
</organism>
<sequence length="695" mass="79560">MKDIPHRRSRSAARPRVIPREHDQAQGQPQQKSRQSPTPTSPSSLSPPRQKRKRSRGWSGLPAPKRTIARTSVFAAEICPFDSDSDSDSDSESQAAALSPVPLLSGRNHGFVRLRDCPPVSLDVRSARARRSVEVALDDSLLHRCHTSVLKLDQCGYSSPRPPKPIGTWSKQEISLWATRRNWEYPNPVRWRDDWEDDRSGDSIREEKVQKQLERWSVRCPLCLLYRDTLCDDHPLAFCPRADARQARSIRARIGERLVKLQEKGIQGYGPVPWCGDCCLPRSCCPAWVCWDSKSPASDWECGVWGGGDDYACRSWLARTWSRRYGSRCQFREVVVNAVSAMCAFSIVSPDDPRGDNDNLNIFRDQIKDWCSGSRIRFNQDWGTDGWLLSPMPWGRQDVMVMMRIFCQLDVVVEDLWIEQEVDRRRVKLQLPTPETGYILIRQHQSQPQHQGGKTELDQEQGILDEGQASFWRSLLREALDRAEEDHERAFGYSEDSTYYYTLRARVRAWSRGGIRCQVCMMYKWSEDCYLHDMESCTLHKESKATTVLLHKWSGIRGSEMGLEGERHRCLHCRFPVEVCRYTRYEDGKHDVVVDEGISCKLTGNASAGGSGVEIVCRTVAALLAVADGMLGNLVIQKEMGKQAWDGKYDHLSQEWVAEQVRIGNSTVPRIVRIFQRLLDGYQSLRQVGWEKEKL</sequence>
<dbReference type="EMBL" id="JAGMUV010000034">
    <property type="protein sequence ID" value="KAH7113608.1"/>
    <property type="molecule type" value="Genomic_DNA"/>
</dbReference>
<proteinExistence type="predicted"/>
<dbReference type="Proteomes" id="UP000738349">
    <property type="component" value="Unassembled WGS sequence"/>
</dbReference>